<evidence type="ECO:0000256" key="10">
    <source>
        <dbReference type="ARBA" id="ARBA00022840"/>
    </source>
</evidence>
<dbReference type="InterPro" id="IPR025724">
    <property type="entry name" value="GAG-pre-integrase_dom"/>
</dbReference>
<dbReference type="PROSITE" id="PS50158">
    <property type="entry name" value="ZF_CCHC"/>
    <property type="match status" value="1"/>
</dbReference>
<evidence type="ECO:0000256" key="11">
    <source>
        <dbReference type="ARBA" id="ARBA00022842"/>
    </source>
</evidence>
<dbReference type="SUPFAM" id="SSF56672">
    <property type="entry name" value="DNA/RNA polymerases"/>
    <property type="match status" value="1"/>
</dbReference>
<dbReference type="InterPro" id="IPR043502">
    <property type="entry name" value="DNA/RNA_pol_sf"/>
</dbReference>
<dbReference type="GO" id="GO:0042575">
    <property type="term" value="C:DNA polymerase complex"/>
    <property type="evidence" value="ECO:0007669"/>
    <property type="project" value="UniProtKB-ARBA"/>
</dbReference>
<keyword evidence="2" id="KW-1188">Viral release from host cell</keyword>
<evidence type="ECO:0000256" key="4">
    <source>
        <dbReference type="ARBA" id="ARBA00022722"/>
    </source>
</evidence>
<dbReference type="Pfam" id="PF07727">
    <property type="entry name" value="RVT_2"/>
    <property type="match status" value="1"/>
</dbReference>
<dbReference type="InterPro" id="IPR054722">
    <property type="entry name" value="PolX-like_BBD"/>
</dbReference>
<dbReference type="PANTHER" id="PTHR42648">
    <property type="entry name" value="TRANSPOSASE, PUTATIVE-RELATED"/>
    <property type="match status" value="1"/>
</dbReference>
<evidence type="ECO:0000259" key="20">
    <source>
        <dbReference type="PROSITE" id="PS50158"/>
    </source>
</evidence>
<dbReference type="InterPro" id="IPR001584">
    <property type="entry name" value="Integrase_cat-core"/>
</dbReference>
<dbReference type="Pfam" id="PF22936">
    <property type="entry name" value="Pol_BBD"/>
    <property type="match status" value="1"/>
</dbReference>
<dbReference type="Gene3D" id="3.30.420.10">
    <property type="entry name" value="Ribonuclease H-like superfamily/Ribonuclease H"/>
    <property type="match status" value="1"/>
</dbReference>
<dbReference type="InterPro" id="IPR013103">
    <property type="entry name" value="RVT_2"/>
</dbReference>
<dbReference type="SUPFAM" id="SSF57756">
    <property type="entry name" value="Retrovirus zinc finger-like domains"/>
    <property type="match status" value="1"/>
</dbReference>
<evidence type="ECO:0000256" key="3">
    <source>
        <dbReference type="ARBA" id="ARBA00022670"/>
    </source>
</evidence>
<dbReference type="InterPro" id="IPR036397">
    <property type="entry name" value="RNaseH_sf"/>
</dbReference>
<keyword evidence="6" id="KW-0547">Nucleotide-binding</keyword>
<reference evidence="22" key="2">
    <citation type="journal article" date="2014" name="BMC Genomics">
        <title>A genomic perspective to assessing quality of mass-reared SIT flies used in Mediterranean fruit fly (Ceratitis capitata) eradication in California.</title>
        <authorList>
            <person name="Calla B."/>
            <person name="Hall B."/>
            <person name="Hou S."/>
            <person name="Geib S.M."/>
        </authorList>
    </citation>
    <scope>NUCLEOTIDE SEQUENCE</scope>
</reference>
<dbReference type="CDD" id="cd09272">
    <property type="entry name" value="RNase_HI_RT_Ty1"/>
    <property type="match status" value="1"/>
</dbReference>
<name>W8BWJ0_CERCA</name>
<keyword evidence="11" id="KW-0460">Magnesium</keyword>
<feature type="region of interest" description="Disordered" evidence="19">
    <location>
        <begin position="769"/>
        <end position="798"/>
    </location>
</feature>
<dbReference type="GO" id="GO:0015074">
    <property type="term" value="P:DNA integration"/>
    <property type="evidence" value="ECO:0007669"/>
    <property type="project" value="UniProtKB-KW"/>
</dbReference>
<dbReference type="GO" id="GO:0003676">
    <property type="term" value="F:nucleic acid binding"/>
    <property type="evidence" value="ECO:0007669"/>
    <property type="project" value="InterPro"/>
</dbReference>
<evidence type="ECO:0000256" key="5">
    <source>
        <dbReference type="ARBA" id="ARBA00022723"/>
    </source>
</evidence>
<keyword evidence="4" id="KW-0540">Nuclease</keyword>
<dbReference type="Pfam" id="PF00665">
    <property type="entry name" value="rve"/>
    <property type="match status" value="1"/>
</dbReference>
<dbReference type="GO" id="GO:0006310">
    <property type="term" value="P:DNA recombination"/>
    <property type="evidence" value="ECO:0007669"/>
    <property type="project" value="UniProtKB-KW"/>
</dbReference>
<keyword evidence="18" id="KW-0863">Zinc-finger</keyword>
<reference evidence="22" key="1">
    <citation type="submission" date="2013-07" db="EMBL/GenBank/DDBJ databases">
        <authorList>
            <person name="Geib S."/>
        </authorList>
    </citation>
    <scope>NUCLEOTIDE SEQUENCE</scope>
</reference>
<accession>W8BWJ0</accession>
<keyword evidence="14" id="KW-0239">DNA-directed DNA polymerase</keyword>
<dbReference type="InterPro" id="IPR057670">
    <property type="entry name" value="SH3_retrovirus"/>
</dbReference>
<dbReference type="PANTHER" id="PTHR42648:SF11">
    <property type="entry name" value="TRANSPOSON TY4-P GAG-POL POLYPROTEIN"/>
    <property type="match status" value="1"/>
</dbReference>
<evidence type="ECO:0000256" key="8">
    <source>
        <dbReference type="ARBA" id="ARBA00022759"/>
    </source>
</evidence>
<dbReference type="InterPro" id="IPR043128">
    <property type="entry name" value="Rev_trsase/Diguanyl_cyclase"/>
</dbReference>
<keyword evidence="7" id="KW-0064">Aspartyl protease</keyword>
<evidence type="ECO:0000256" key="19">
    <source>
        <dbReference type="SAM" id="MobiDB-lite"/>
    </source>
</evidence>
<evidence type="ECO:0000313" key="22">
    <source>
        <dbReference type="EMBL" id="JAB97626.1"/>
    </source>
</evidence>
<keyword evidence="13" id="KW-0695">RNA-directed DNA polymerase</keyword>
<evidence type="ECO:0000256" key="15">
    <source>
        <dbReference type="ARBA" id="ARBA00023113"/>
    </source>
</evidence>
<keyword evidence="9" id="KW-0378">Hydrolase</keyword>
<evidence type="ECO:0000259" key="21">
    <source>
        <dbReference type="PROSITE" id="PS50994"/>
    </source>
</evidence>
<dbReference type="GO" id="GO:0004190">
    <property type="term" value="F:aspartic-type endopeptidase activity"/>
    <property type="evidence" value="ECO:0007669"/>
    <property type="project" value="UniProtKB-KW"/>
</dbReference>
<evidence type="ECO:0000256" key="16">
    <source>
        <dbReference type="ARBA" id="ARBA00023172"/>
    </source>
</evidence>
<gene>
    <name evidence="22" type="primary">POLX</name>
</gene>
<keyword evidence="3" id="KW-0645">Protease</keyword>
<evidence type="ECO:0000256" key="13">
    <source>
        <dbReference type="ARBA" id="ARBA00022918"/>
    </source>
</evidence>
<keyword evidence="14" id="KW-0808">Transferase</keyword>
<sequence>NVSHQIEKLDEKNYDVWCMTMRSILITADLWQAVTGEKPEDATKAQKWSLNNQKALAYIILNVKPTQLQHIKHCVTAAEAWHKLREVHLPAGPVRKVQLYQKLLRLQMQPSDDVVEYTKVFVDTVDKLEELDIIISDELKVIMLLSSLPNSWENFVVAIETRDSLPLFDTVKLKLLEEGARRTDLNERENASASVYAHTHARTSVQNNKYRNVKDSESVTKNNKKDKQFKGKCFYCDKLGHRVSECRKKASDQQKQSVSRNENHSNCLLHVCTTEQRRNTWCIDSGATTHMCCDKNIFVSFREKKTSVKLAADKYVESPGIGTVILKVNNVNIEMREVLYVPTLQMNFISVSKATENGNFITFGNKVAKIKSKNGKTVLSANQEGNLYLHTVPNENSAVHMIIDSNAKKWHDRYGHLNFQSLKILSEKKLVVGMDIENIPTNVNCDTCNQAKIYTLPFPNKAKRTAKSVLELVHSDVCGPMNVKSLGGNRYFVTFIDDFSRKIYVYFMRCKSEVFEKFKLFKNYVELQTGNKIKCLRSDNGTEYMNNNFKIFLNDCGIKKQNTVPYTPQQNGVAERANRTIVEMAKSMLIHAKLEEFLWAEAVQTAVYLRNRCPTKALDGCTPFEKWKGRKASVKHLRVFGSRVFALDKNNLGKFKAKGKECIFVGYSTTAKAYRLYDREKRSVIERRDVKFVEGEFETTIATKCNLSDCNDDFETNIIRLESHTSSEEDKLDTYVQSERNVEQSAEHKTICDDSNNECGNFDEEEEEFVSASDDDTENVERRGPGRPTTLRTGQPGRPKKVYNALNYINTIDNIDTPQTVTEALQGEYAQNWQESMRSEYNALLSNDTWSLVDLPAGAKTIGSKWVFRIKRDKNGEIERFKSRLVAKGCGQQFGVNYWETFSPVIRYETIRMLFAIAAEKQLFMHQIDISNAYLNSSLDEEVYMRQPQNFISTEHPNKVLKLKKAIYGLKQSGRAWNNTLDEVLQNMGFKRSKNEACLYVKQQQQGSSYIAVYVDDLIIISPSENEICAIKRQISSKFEMHDSGSLSYFLGLEIQRDGKQGYVSLCQKTYIRNLLKTYGMQNCRAVATPLDPGFLVCCKDDSCVKVNVTQYQSLIGSLMYLAILSRPDILHAVSKLSQRNTNPHTEHENAAKHILRYLSGTINLSIVYRKTGEPVVGFADADWANDQLDRKSYSGYTFFLAGSAFSWSSAKQSIVALSSTEAEYVALTAAAKEAVYLRRLLAEIGWSAGEPMVINGDNMGAQYISKNPVHHKRTKHIDIKFHFIREKVASNEIELKFVSTDKNVADIFTKSLCKQKHCGFVKLLGLN</sequence>
<dbReference type="Pfam" id="PF13976">
    <property type="entry name" value="gag_pre-integrs"/>
    <property type="match status" value="1"/>
</dbReference>
<keyword evidence="12" id="KW-0229">DNA integration</keyword>
<keyword evidence="8" id="KW-0255">Endonuclease</keyword>
<dbReference type="OrthoDB" id="10249572at2759"/>
<dbReference type="PROSITE" id="PS50994">
    <property type="entry name" value="INTEGRASE"/>
    <property type="match status" value="1"/>
</dbReference>
<keyword evidence="17" id="KW-0511">Multifunctional enzyme</keyword>
<dbReference type="Gene3D" id="3.10.10.10">
    <property type="entry name" value="HIV Type 1 Reverse Transcriptase, subunit A, domain 1"/>
    <property type="match status" value="1"/>
</dbReference>
<keyword evidence="14" id="KW-0548">Nucleotidyltransferase</keyword>
<dbReference type="GO" id="GO:0003964">
    <property type="term" value="F:RNA-directed DNA polymerase activity"/>
    <property type="evidence" value="ECO:0007669"/>
    <property type="project" value="UniProtKB-KW"/>
</dbReference>
<dbReference type="GO" id="GO:0006508">
    <property type="term" value="P:proteolysis"/>
    <property type="evidence" value="ECO:0007669"/>
    <property type="project" value="UniProtKB-KW"/>
</dbReference>
<feature type="non-terminal residue" evidence="22">
    <location>
        <position position="1"/>
    </location>
</feature>
<organism evidence="22">
    <name type="scientific">Ceratitis capitata</name>
    <name type="common">Mediterranean fruit fly</name>
    <name type="synonym">Tephritis capitata</name>
    <dbReference type="NCBI Taxonomy" id="7213"/>
    <lineage>
        <taxon>Eukaryota</taxon>
        <taxon>Metazoa</taxon>
        <taxon>Ecdysozoa</taxon>
        <taxon>Arthropoda</taxon>
        <taxon>Hexapoda</taxon>
        <taxon>Insecta</taxon>
        <taxon>Pterygota</taxon>
        <taxon>Neoptera</taxon>
        <taxon>Endopterygota</taxon>
        <taxon>Diptera</taxon>
        <taxon>Brachycera</taxon>
        <taxon>Muscomorpha</taxon>
        <taxon>Tephritoidea</taxon>
        <taxon>Tephritidae</taxon>
        <taxon>Ceratitis</taxon>
        <taxon>Ceratitis</taxon>
    </lineage>
</organism>
<dbReference type="InterPro" id="IPR036875">
    <property type="entry name" value="Znf_CCHC_sf"/>
</dbReference>
<dbReference type="InterPro" id="IPR001878">
    <property type="entry name" value="Znf_CCHC"/>
</dbReference>
<evidence type="ECO:0000256" key="7">
    <source>
        <dbReference type="ARBA" id="ARBA00022750"/>
    </source>
</evidence>
<evidence type="ECO:0000256" key="14">
    <source>
        <dbReference type="ARBA" id="ARBA00022932"/>
    </source>
</evidence>
<keyword evidence="5" id="KW-0479">Metal-binding</keyword>
<comment type="function">
    <text evidence="1">The aspartyl protease (PR) mediates the proteolytic cleavages of the Gag and Gag-Pol polyproteins after assembly of the VLP.</text>
</comment>
<dbReference type="GO" id="GO:0004519">
    <property type="term" value="F:endonuclease activity"/>
    <property type="evidence" value="ECO:0007669"/>
    <property type="project" value="UniProtKB-KW"/>
</dbReference>
<evidence type="ECO:0000256" key="9">
    <source>
        <dbReference type="ARBA" id="ARBA00022801"/>
    </source>
</evidence>
<evidence type="ECO:0000256" key="2">
    <source>
        <dbReference type="ARBA" id="ARBA00022612"/>
    </source>
</evidence>
<dbReference type="EMBL" id="GAMC01008929">
    <property type="protein sequence ID" value="JAB97626.1"/>
    <property type="molecule type" value="mRNA"/>
</dbReference>
<dbReference type="SUPFAM" id="SSF53098">
    <property type="entry name" value="Ribonuclease H-like"/>
    <property type="match status" value="1"/>
</dbReference>
<keyword evidence="15" id="KW-0917">Virion maturation</keyword>
<keyword evidence="10" id="KW-0067">ATP-binding</keyword>
<feature type="domain" description="CCHC-type" evidence="20">
    <location>
        <begin position="232"/>
        <end position="248"/>
    </location>
</feature>
<dbReference type="Pfam" id="PF14223">
    <property type="entry name" value="Retrotran_gag_2"/>
    <property type="match status" value="1"/>
</dbReference>
<dbReference type="InterPro" id="IPR012337">
    <property type="entry name" value="RNaseH-like_sf"/>
</dbReference>
<dbReference type="Gene3D" id="3.30.70.270">
    <property type="match status" value="1"/>
</dbReference>
<dbReference type="GO" id="GO:0003887">
    <property type="term" value="F:DNA-directed DNA polymerase activity"/>
    <property type="evidence" value="ECO:0007669"/>
    <property type="project" value="UniProtKB-KW"/>
</dbReference>
<keyword evidence="18" id="KW-0862">Zinc</keyword>
<evidence type="ECO:0000256" key="6">
    <source>
        <dbReference type="ARBA" id="ARBA00022741"/>
    </source>
</evidence>
<dbReference type="Pfam" id="PF25597">
    <property type="entry name" value="SH3_retrovirus"/>
    <property type="match status" value="1"/>
</dbReference>
<feature type="compositionally biased region" description="Low complexity" evidence="19">
    <location>
        <begin position="786"/>
        <end position="797"/>
    </location>
</feature>
<evidence type="ECO:0000256" key="1">
    <source>
        <dbReference type="ARBA" id="ARBA00002180"/>
    </source>
</evidence>
<protein>
    <submittedName>
        <fullName evidence="22">Retrovirus-related Pol polyprotein from transposon TNT 1-94</fullName>
    </submittedName>
</protein>
<proteinExistence type="evidence at transcript level"/>
<feature type="compositionally biased region" description="Acidic residues" evidence="19">
    <location>
        <begin position="769"/>
        <end position="778"/>
    </location>
</feature>
<keyword evidence="16" id="KW-0233">DNA recombination</keyword>
<evidence type="ECO:0000256" key="12">
    <source>
        <dbReference type="ARBA" id="ARBA00022908"/>
    </source>
</evidence>
<evidence type="ECO:0000256" key="17">
    <source>
        <dbReference type="ARBA" id="ARBA00023268"/>
    </source>
</evidence>
<dbReference type="InterPro" id="IPR039537">
    <property type="entry name" value="Retrotran_Ty1/copia-like"/>
</dbReference>
<dbReference type="GO" id="GO:0008270">
    <property type="term" value="F:zinc ion binding"/>
    <property type="evidence" value="ECO:0007669"/>
    <property type="project" value="UniProtKB-KW"/>
</dbReference>
<feature type="domain" description="Integrase catalytic" evidence="21">
    <location>
        <begin position="455"/>
        <end position="631"/>
    </location>
</feature>
<evidence type="ECO:0000256" key="18">
    <source>
        <dbReference type="PROSITE-ProRule" id="PRU00047"/>
    </source>
</evidence>
<dbReference type="GO" id="GO:0005524">
    <property type="term" value="F:ATP binding"/>
    <property type="evidence" value="ECO:0007669"/>
    <property type="project" value="UniProtKB-KW"/>
</dbReference>